<evidence type="ECO:0000256" key="8">
    <source>
        <dbReference type="ARBA" id="ARBA00023139"/>
    </source>
</evidence>
<keyword evidence="5 10" id="KW-0813">Transport</keyword>
<feature type="chain" id="PRO_5027150555" description="Phosphate-binding protein" evidence="10">
    <location>
        <begin position="28"/>
        <end position="305"/>
    </location>
</feature>
<comment type="function">
    <text evidence="10">Involved in the system for phosphate transport across the cytoplasmic membrane.</text>
</comment>
<organism evidence="12 13">
    <name type="scientific">Bacillus gaemokensis</name>
    <dbReference type="NCBI Taxonomy" id="574375"/>
    <lineage>
        <taxon>Bacteria</taxon>
        <taxon>Bacillati</taxon>
        <taxon>Bacillota</taxon>
        <taxon>Bacilli</taxon>
        <taxon>Bacillales</taxon>
        <taxon>Bacillaceae</taxon>
        <taxon>Bacillus</taxon>
        <taxon>Bacillus cereus group</taxon>
    </lineage>
</organism>
<comment type="function">
    <text evidence="1">Part of the ABC transporter complex PstSACB involved in phosphate import.</text>
</comment>
<evidence type="ECO:0000259" key="11">
    <source>
        <dbReference type="Pfam" id="PF12849"/>
    </source>
</evidence>
<comment type="subcellular location">
    <subcellularLocation>
        <location evidence="2 10">Cell membrane</location>
        <topology evidence="2 10">Lipid-anchor</topology>
    </subcellularLocation>
</comment>
<dbReference type="GO" id="GO:0005886">
    <property type="term" value="C:plasma membrane"/>
    <property type="evidence" value="ECO:0007669"/>
    <property type="project" value="UniProtKB-SubCell"/>
</dbReference>
<dbReference type="CDD" id="cd13654">
    <property type="entry name" value="PBP2_phosphate_like_2"/>
    <property type="match status" value="1"/>
</dbReference>
<dbReference type="RefSeq" id="WP_033672554.1">
    <property type="nucleotide sequence ID" value="NZ_JOTM01000001.1"/>
</dbReference>
<reference evidence="12 13" key="1">
    <citation type="submission" date="2014-06" db="EMBL/GenBank/DDBJ databases">
        <title>Draft genome sequence of Bacillus gaemokensis JCM 15801 (MCCC 1A00707).</title>
        <authorList>
            <person name="Lai Q."/>
            <person name="Liu Y."/>
            <person name="Shao Z."/>
        </authorList>
    </citation>
    <scope>NUCLEOTIDE SEQUENCE [LARGE SCALE GENOMIC DNA]</scope>
    <source>
        <strain evidence="12 13">JCM 15801</strain>
    </source>
</reference>
<dbReference type="AlphaFoldDB" id="A0A073KG02"/>
<dbReference type="Proteomes" id="UP000027778">
    <property type="component" value="Unassembled WGS sequence"/>
</dbReference>
<keyword evidence="8 10" id="KW-0564">Palmitate</keyword>
<feature type="signal peptide" evidence="10">
    <location>
        <begin position="1"/>
        <end position="27"/>
    </location>
</feature>
<protein>
    <recommendedName>
        <fullName evidence="10">Phosphate-binding protein</fullName>
    </recommendedName>
</protein>
<comment type="subunit">
    <text evidence="4 10">The complex is composed of two ATP-binding proteins (PstB), two transmembrane proteins (PstC and PstA) and a solute-binding protein (PstS).</text>
</comment>
<dbReference type="PANTHER" id="PTHR30570:SF1">
    <property type="entry name" value="PHOSPHATE-BINDING PROTEIN PSTS"/>
    <property type="match status" value="1"/>
</dbReference>
<evidence type="ECO:0000313" key="13">
    <source>
        <dbReference type="Proteomes" id="UP000027778"/>
    </source>
</evidence>
<keyword evidence="10" id="KW-1003">Cell membrane</keyword>
<dbReference type="Pfam" id="PF12849">
    <property type="entry name" value="PBP_like_2"/>
    <property type="match status" value="1"/>
</dbReference>
<dbReference type="eggNOG" id="COG0226">
    <property type="taxonomic scope" value="Bacteria"/>
</dbReference>
<dbReference type="InterPro" id="IPR050811">
    <property type="entry name" value="Phosphate_ABC_transporter"/>
</dbReference>
<keyword evidence="13" id="KW-1185">Reference proteome</keyword>
<dbReference type="GO" id="GO:0042301">
    <property type="term" value="F:phosphate ion binding"/>
    <property type="evidence" value="ECO:0007669"/>
    <property type="project" value="UniProtKB-UniRule"/>
</dbReference>
<name>A0A073KG02_9BACI</name>
<evidence type="ECO:0000256" key="6">
    <source>
        <dbReference type="ARBA" id="ARBA00022592"/>
    </source>
</evidence>
<dbReference type="EMBL" id="JOTM01000001">
    <property type="protein sequence ID" value="KEK26204.1"/>
    <property type="molecule type" value="Genomic_DNA"/>
</dbReference>
<evidence type="ECO:0000256" key="9">
    <source>
        <dbReference type="ARBA" id="ARBA00023288"/>
    </source>
</evidence>
<dbReference type="InterPro" id="IPR011862">
    <property type="entry name" value="Phos-bd"/>
</dbReference>
<dbReference type="STRING" id="574375.AZF08_02965"/>
<evidence type="ECO:0000256" key="2">
    <source>
        <dbReference type="ARBA" id="ARBA00004193"/>
    </source>
</evidence>
<evidence type="ECO:0000256" key="7">
    <source>
        <dbReference type="ARBA" id="ARBA00022729"/>
    </source>
</evidence>
<dbReference type="SUPFAM" id="SSF53850">
    <property type="entry name" value="Periplasmic binding protein-like II"/>
    <property type="match status" value="1"/>
</dbReference>
<feature type="domain" description="PBP" evidence="11">
    <location>
        <begin position="25"/>
        <end position="273"/>
    </location>
</feature>
<keyword evidence="10" id="KW-0472">Membrane</keyword>
<dbReference type="OrthoDB" id="9790048at2"/>
<sequence length="305" mass="34670">MKWTRKPIRLLVISTCIFCSYLSTASAANEWGEVKVDGSSTVFPIMEAVAEEYAKKEPRVKISISISGTGGGFHRFGKGEVDINNASRSMKQVEEKFMKENSIQFTPFEIAYDGLTIIVNPQNTWVNNMTIEELRLLWSEDGRTKRWSHIHSGWPHDKVQFYAPGVDSGTHDYFQSVVLQKNRLAKTVSLSEDDQVIMQGVMNDKNAIAFVGYAYYMANRDKVKAIKVNGVLPTKETIQSGEYKPLSRALFAYVNHHSIHNKSSVADYIAFMIRHVGTLAEEVGYVKLPQEKYNEQLRMLTEIKR</sequence>
<keyword evidence="6 10" id="KW-0592">Phosphate transport</keyword>
<evidence type="ECO:0000256" key="3">
    <source>
        <dbReference type="ARBA" id="ARBA00008725"/>
    </source>
</evidence>
<dbReference type="Gene3D" id="3.40.190.10">
    <property type="entry name" value="Periplasmic binding protein-like II"/>
    <property type="match status" value="2"/>
</dbReference>
<evidence type="ECO:0000256" key="1">
    <source>
        <dbReference type="ARBA" id="ARBA00002841"/>
    </source>
</evidence>
<keyword evidence="9 10" id="KW-0449">Lipoprotein</keyword>
<keyword evidence="7 10" id="KW-0732">Signal</keyword>
<proteinExistence type="inferred from homology"/>
<dbReference type="FunFam" id="3.40.190.10:FF:000156">
    <property type="entry name" value="Phosphate ABC transporter, phosphate-binding protein"/>
    <property type="match status" value="1"/>
</dbReference>
<dbReference type="PANTHER" id="PTHR30570">
    <property type="entry name" value="PERIPLASMIC PHOSPHATE BINDING COMPONENT OF PHOSPHATE ABC TRANSPORTER"/>
    <property type="match status" value="1"/>
</dbReference>
<gene>
    <name evidence="12" type="ORF">BAGA_02910</name>
</gene>
<dbReference type="GO" id="GO:0006817">
    <property type="term" value="P:phosphate ion transport"/>
    <property type="evidence" value="ECO:0007669"/>
    <property type="project" value="UniProtKB-UniRule"/>
</dbReference>
<accession>A0A073KG02</accession>
<comment type="caution">
    <text evidence="12">The sequence shown here is derived from an EMBL/GenBank/DDBJ whole genome shotgun (WGS) entry which is preliminary data.</text>
</comment>
<dbReference type="InterPro" id="IPR024370">
    <property type="entry name" value="PBP_domain"/>
</dbReference>
<evidence type="ECO:0000256" key="10">
    <source>
        <dbReference type="RuleBase" id="RU367119"/>
    </source>
</evidence>
<evidence type="ECO:0000256" key="5">
    <source>
        <dbReference type="ARBA" id="ARBA00022448"/>
    </source>
</evidence>
<evidence type="ECO:0000256" key="4">
    <source>
        <dbReference type="ARBA" id="ARBA00011529"/>
    </source>
</evidence>
<dbReference type="NCBIfam" id="TIGR02136">
    <property type="entry name" value="ptsS_2"/>
    <property type="match status" value="1"/>
</dbReference>
<evidence type="ECO:0000313" key="12">
    <source>
        <dbReference type="EMBL" id="KEK26204.1"/>
    </source>
</evidence>
<comment type="similarity">
    <text evidence="3 10">Belongs to the PstS family.</text>
</comment>